<dbReference type="AlphaFoldDB" id="A0A6J4JF58"/>
<keyword evidence="2" id="KW-0456">Lyase</keyword>
<feature type="non-terminal residue" evidence="2">
    <location>
        <position position="1"/>
    </location>
</feature>
<feature type="non-terminal residue" evidence="2">
    <location>
        <position position="451"/>
    </location>
</feature>
<feature type="region of interest" description="Disordered" evidence="1">
    <location>
        <begin position="86"/>
        <end position="158"/>
    </location>
</feature>
<dbReference type="GO" id="GO:0008836">
    <property type="term" value="F:diaminopimelate decarboxylase activity"/>
    <property type="evidence" value="ECO:0007669"/>
    <property type="project" value="UniProtKB-EC"/>
</dbReference>
<feature type="region of interest" description="Disordered" evidence="1">
    <location>
        <begin position="1"/>
        <end position="72"/>
    </location>
</feature>
<organism evidence="2">
    <name type="scientific">uncultured Craurococcus sp</name>
    <dbReference type="NCBI Taxonomy" id="1135998"/>
    <lineage>
        <taxon>Bacteria</taxon>
        <taxon>Pseudomonadati</taxon>
        <taxon>Pseudomonadota</taxon>
        <taxon>Alphaproteobacteria</taxon>
        <taxon>Acetobacterales</taxon>
        <taxon>Acetobacteraceae</taxon>
        <taxon>Craurococcus</taxon>
        <taxon>environmental samples</taxon>
    </lineage>
</organism>
<feature type="region of interest" description="Disordered" evidence="1">
    <location>
        <begin position="216"/>
        <end position="235"/>
    </location>
</feature>
<proteinExistence type="predicted"/>
<sequence length="451" mass="46914">GFPPSPRRGRCRAGLRRDGGRPAASLPQRPRRADGGGGAARPHRRRRRYPGLGLFRRGAAPPGAGAEIGAGGGGAARLHPLCGEGQRQPRRAAGAGGRGARCRCRQRGGASARPRGRHPGLRHRLLRRRQGGAGAAPRPRRGYRADQHRERGGGGDALRARRLLRAGGAGRAAGQSGCRCPDPCQDHHRQVGEQVRRRLRGCAGALRAARRAAGAAAGRHRHAYRQPDHQRHGGLSRRLCADGGACHPADGAWPAGRAPGLRWRPRHPLPGRAGAGGGGPGGRDRRDARPARPAGDAGAGALDRGAARPAAELRRAAEAGGGAALPRPRRRDERPGATGHVRCLAWHPPRRAGGLRGRPQPGRCRRAGLRDGRHLCARPRVAISATGGAGRLPRCGSLWGGDEQHLQCASPGGGGAGRRRPLRRGAGAAGLRGDAGRAADARLAGRGSGPL</sequence>
<feature type="compositionally biased region" description="Low complexity" evidence="1">
    <location>
        <begin position="291"/>
        <end position="310"/>
    </location>
</feature>
<feature type="compositionally biased region" description="Basic and acidic residues" evidence="1">
    <location>
        <begin position="143"/>
        <end position="153"/>
    </location>
</feature>
<evidence type="ECO:0000313" key="2">
    <source>
        <dbReference type="EMBL" id="CAA9276497.1"/>
    </source>
</evidence>
<reference evidence="2" key="1">
    <citation type="submission" date="2020-02" db="EMBL/GenBank/DDBJ databases">
        <authorList>
            <person name="Meier V. D."/>
        </authorList>
    </citation>
    <scope>NUCLEOTIDE SEQUENCE</scope>
    <source>
        <strain evidence="2">AVDCRST_MAG27</strain>
    </source>
</reference>
<feature type="compositionally biased region" description="Low complexity" evidence="1">
    <location>
        <begin position="424"/>
        <end position="433"/>
    </location>
</feature>
<dbReference type="EMBL" id="CADCTD010000156">
    <property type="protein sequence ID" value="CAA9276497.1"/>
    <property type="molecule type" value="Genomic_DNA"/>
</dbReference>
<accession>A0A6J4JF58</accession>
<feature type="region of interest" description="Disordered" evidence="1">
    <location>
        <begin position="251"/>
        <end position="367"/>
    </location>
</feature>
<feature type="compositionally biased region" description="Basic residues" evidence="1">
    <location>
        <begin position="114"/>
        <end position="130"/>
    </location>
</feature>
<dbReference type="EC" id="4.1.1.20" evidence="2"/>
<gene>
    <name evidence="2" type="ORF">AVDCRST_MAG27-3449</name>
</gene>
<protein>
    <submittedName>
        <fullName evidence="2">Diaminopimelate decarboxylase</fullName>
        <ecNumber evidence="2">4.1.1.20</ecNumber>
    </submittedName>
</protein>
<name>A0A6J4JF58_9PROT</name>
<feature type="region of interest" description="Disordered" evidence="1">
    <location>
        <begin position="408"/>
        <end position="451"/>
    </location>
</feature>
<feature type="compositionally biased region" description="Low complexity" evidence="1">
    <location>
        <begin position="50"/>
        <end position="65"/>
    </location>
</feature>
<evidence type="ECO:0000256" key="1">
    <source>
        <dbReference type="SAM" id="MobiDB-lite"/>
    </source>
</evidence>